<dbReference type="Gene3D" id="1.10.260.40">
    <property type="entry name" value="lambda repressor-like DNA-binding domains"/>
    <property type="match status" value="1"/>
</dbReference>
<dbReference type="CDD" id="cd01392">
    <property type="entry name" value="HTH_LacI"/>
    <property type="match status" value="1"/>
</dbReference>
<evidence type="ECO:0000256" key="1">
    <source>
        <dbReference type="ARBA" id="ARBA00023015"/>
    </source>
</evidence>
<dbReference type="AlphaFoldDB" id="K1IVJ5"/>
<dbReference type="GO" id="GO:0003700">
    <property type="term" value="F:DNA-binding transcription factor activity"/>
    <property type="evidence" value="ECO:0007669"/>
    <property type="project" value="TreeGrafter"/>
</dbReference>
<gene>
    <name evidence="5" type="ORF">HMPREF1168_03167</name>
</gene>
<dbReference type="PROSITE" id="PS50932">
    <property type="entry name" value="HTH_LACI_2"/>
    <property type="match status" value="1"/>
</dbReference>
<dbReference type="EMBL" id="AGWU01000022">
    <property type="protein sequence ID" value="EKB18158.1"/>
    <property type="molecule type" value="Genomic_DNA"/>
</dbReference>
<dbReference type="PANTHER" id="PTHR30146:SF33">
    <property type="entry name" value="TRANSCRIPTIONAL REGULATOR"/>
    <property type="match status" value="1"/>
</dbReference>
<keyword evidence="3" id="KW-0804">Transcription</keyword>
<dbReference type="CDD" id="cd01575">
    <property type="entry name" value="PBP1_GntR"/>
    <property type="match status" value="1"/>
</dbReference>
<evidence type="ECO:0000313" key="5">
    <source>
        <dbReference type="EMBL" id="EKB18158.1"/>
    </source>
</evidence>
<dbReference type="PANTHER" id="PTHR30146">
    <property type="entry name" value="LACI-RELATED TRANSCRIPTIONAL REPRESSOR"/>
    <property type="match status" value="1"/>
</dbReference>
<dbReference type="RefSeq" id="WP_005346285.1">
    <property type="nucleotide sequence ID" value="NZ_JH823256.1"/>
</dbReference>
<protein>
    <recommendedName>
        <fullName evidence="4">HTH lacI-type domain-containing protein</fullName>
    </recommendedName>
</protein>
<accession>K1IVJ5</accession>
<feature type="domain" description="HTH lacI-type" evidence="4">
    <location>
        <begin position="9"/>
        <end position="63"/>
    </location>
</feature>
<dbReference type="InterPro" id="IPR000843">
    <property type="entry name" value="HTH_LacI"/>
</dbReference>
<reference evidence="5 6" key="1">
    <citation type="submission" date="2012-06" db="EMBL/GenBank/DDBJ databases">
        <title>The Genome Sequence of Aeromonas veronii AMC34.</title>
        <authorList>
            <consortium name="The Broad Institute Genome Sequencing Platform"/>
            <person name="Earl A."/>
            <person name="Ward D."/>
            <person name="Feldgarden M."/>
            <person name="Gevers D."/>
            <person name="Graf J."/>
            <person name="Tomasi A."/>
            <person name="Horneman A."/>
            <person name="Walker B."/>
            <person name="Young S.K."/>
            <person name="Zeng Q."/>
            <person name="Gargeya S."/>
            <person name="Fitzgerald M."/>
            <person name="Haas B."/>
            <person name="Abouelleil A."/>
            <person name="Alvarado L."/>
            <person name="Arachchi H.M."/>
            <person name="Berlin A.M."/>
            <person name="Chapman S.B."/>
            <person name="Goldberg J."/>
            <person name="Griggs A."/>
            <person name="Gujja S."/>
            <person name="Hansen M."/>
            <person name="Howarth C."/>
            <person name="Imamovic A."/>
            <person name="Larimer J."/>
            <person name="McCowan C."/>
            <person name="Montmayeur A."/>
            <person name="Murphy C."/>
            <person name="Neiman D."/>
            <person name="Pearson M."/>
            <person name="Priest M."/>
            <person name="Roberts A."/>
            <person name="Saif S."/>
            <person name="Shea T."/>
            <person name="Sisk P."/>
            <person name="Sykes S."/>
            <person name="Wortman J."/>
            <person name="Nusbaum C."/>
            <person name="Birren B."/>
        </authorList>
    </citation>
    <scope>NUCLEOTIDE SEQUENCE [LARGE SCALE GENOMIC DNA]</scope>
    <source>
        <strain evidence="5 6">AMC34</strain>
    </source>
</reference>
<evidence type="ECO:0000313" key="6">
    <source>
        <dbReference type="Proteomes" id="UP000006087"/>
    </source>
</evidence>
<keyword evidence="2" id="KW-0238">DNA-binding</keyword>
<dbReference type="Gene3D" id="3.40.50.2300">
    <property type="match status" value="2"/>
</dbReference>
<proteinExistence type="predicted"/>
<name>K1IVJ5_AERVE</name>
<dbReference type="InterPro" id="IPR046335">
    <property type="entry name" value="LacI/GalR-like_sensor"/>
</dbReference>
<dbReference type="InterPro" id="IPR028082">
    <property type="entry name" value="Peripla_BP_I"/>
</dbReference>
<organism evidence="5 6">
    <name type="scientific">Aeromonas veronii AMC34</name>
    <dbReference type="NCBI Taxonomy" id="1073383"/>
    <lineage>
        <taxon>Bacteria</taxon>
        <taxon>Pseudomonadati</taxon>
        <taxon>Pseudomonadota</taxon>
        <taxon>Gammaproteobacteria</taxon>
        <taxon>Aeromonadales</taxon>
        <taxon>Aeromonadaceae</taxon>
        <taxon>Aeromonas</taxon>
    </lineage>
</organism>
<keyword evidence="1" id="KW-0805">Transcription regulation</keyword>
<evidence type="ECO:0000259" key="4">
    <source>
        <dbReference type="PROSITE" id="PS50932"/>
    </source>
</evidence>
<dbReference type="HOGENOM" id="CLU_037628_6_3_6"/>
<comment type="caution">
    <text evidence="5">The sequence shown here is derived from an EMBL/GenBank/DDBJ whole genome shotgun (WGS) entry which is preliminary data.</text>
</comment>
<evidence type="ECO:0000256" key="3">
    <source>
        <dbReference type="ARBA" id="ARBA00023163"/>
    </source>
</evidence>
<dbReference type="GO" id="GO:0000976">
    <property type="term" value="F:transcription cis-regulatory region binding"/>
    <property type="evidence" value="ECO:0007669"/>
    <property type="project" value="TreeGrafter"/>
</dbReference>
<sequence length="343" mass="37672">MSSRSKQTVKLDDVAALAKVSPSTVSLYVRHPDKVKANTGHKIQRAIDELGYVHNKIASQFTAGRSSAMAIIVPSISNITFSTFVQQIEHIVSDAGFQLYIASHDHSMEKEEQQIRSILQWSPAAITLTGAKHSDTTIRMLEHSAVPVVQAWQIGEASPFVAQVGIDHFQVGYDAASYLIRSGCHKIAYFTTRFNDDVRAQSRYSGFCQALETAGMDPLLVEIPYSDNIYPAARELLIKTLLKERKLDGIFASNDTIGTALLMEAIARNIPVPEQLSIIGFGDFPGSGYLAPVTLSSININIHSVASQAASMMLRMAREPDYKGEIIDAGFDLIPRQSTRFVL</sequence>
<dbReference type="Proteomes" id="UP000006087">
    <property type="component" value="Unassembled WGS sequence"/>
</dbReference>
<dbReference type="SUPFAM" id="SSF53822">
    <property type="entry name" value="Periplasmic binding protein-like I"/>
    <property type="match status" value="1"/>
</dbReference>
<dbReference type="SUPFAM" id="SSF47413">
    <property type="entry name" value="lambda repressor-like DNA-binding domains"/>
    <property type="match status" value="1"/>
</dbReference>
<dbReference type="PATRIC" id="fig|1073383.3.peg.3182"/>
<dbReference type="Pfam" id="PF13377">
    <property type="entry name" value="Peripla_BP_3"/>
    <property type="match status" value="1"/>
</dbReference>
<dbReference type="InterPro" id="IPR010982">
    <property type="entry name" value="Lambda_DNA-bd_dom_sf"/>
</dbReference>
<dbReference type="SMART" id="SM00354">
    <property type="entry name" value="HTH_LACI"/>
    <property type="match status" value="1"/>
</dbReference>
<evidence type="ECO:0000256" key="2">
    <source>
        <dbReference type="ARBA" id="ARBA00023125"/>
    </source>
</evidence>
<dbReference type="Pfam" id="PF00356">
    <property type="entry name" value="LacI"/>
    <property type="match status" value="1"/>
</dbReference>